<protein>
    <submittedName>
        <fullName evidence="2">Nucleoside triphosphate pyrophosphohydrolase</fullName>
        <ecNumber evidence="2">3.6.1.9</ecNumber>
    </submittedName>
</protein>
<dbReference type="GO" id="GO:0046081">
    <property type="term" value="P:dUTP catabolic process"/>
    <property type="evidence" value="ECO:0007669"/>
    <property type="project" value="TreeGrafter"/>
</dbReference>
<dbReference type="InterPro" id="IPR048015">
    <property type="entry name" value="NTP-PPase_MazG-like_N"/>
</dbReference>
<dbReference type="InterPro" id="IPR004518">
    <property type="entry name" value="MazG-like_dom"/>
</dbReference>
<dbReference type="InterPro" id="IPR048011">
    <property type="entry name" value="NTP-PPase_MazG-like_C"/>
</dbReference>
<comment type="caution">
    <text evidence="2">The sequence shown here is derived from an EMBL/GenBank/DDBJ whole genome shotgun (WGS) entry which is preliminary data.</text>
</comment>
<dbReference type="Pfam" id="PF03819">
    <property type="entry name" value="MazG"/>
    <property type="match status" value="2"/>
</dbReference>
<reference evidence="2" key="2">
    <citation type="journal article" date="2021" name="Microbiome">
        <title>Successional dynamics and alternative stable states in a saline activated sludge microbial community over 9 years.</title>
        <authorList>
            <person name="Wang Y."/>
            <person name="Ye J."/>
            <person name="Ju F."/>
            <person name="Liu L."/>
            <person name="Boyd J.A."/>
            <person name="Deng Y."/>
            <person name="Parks D.H."/>
            <person name="Jiang X."/>
            <person name="Yin X."/>
            <person name="Woodcroft B.J."/>
            <person name="Tyson G.W."/>
            <person name="Hugenholtz P."/>
            <person name="Polz M.F."/>
            <person name="Zhang T."/>
        </authorList>
    </citation>
    <scope>NUCLEOTIDE SEQUENCE</scope>
    <source>
        <strain evidence="2">HKST-UBA01</strain>
    </source>
</reference>
<accession>A0A956M1K4</accession>
<dbReference type="EC" id="3.6.1.9" evidence="2"/>
<dbReference type="NCBIfam" id="NF007113">
    <property type="entry name" value="PRK09562.1"/>
    <property type="match status" value="1"/>
</dbReference>
<feature type="domain" description="NTP pyrophosphohydrolase MazG-like" evidence="1">
    <location>
        <begin position="34"/>
        <end position="107"/>
    </location>
</feature>
<dbReference type="CDD" id="cd11529">
    <property type="entry name" value="NTP-PPase_MazG_Cterm"/>
    <property type="match status" value="1"/>
</dbReference>
<keyword evidence="2" id="KW-0378">Hydrolase</keyword>
<proteinExistence type="predicted"/>
<evidence type="ECO:0000259" key="1">
    <source>
        <dbReference type="Pfam" id="PF03819"/>
    </source>
</evidence>
<dbReference type="Proteomes" id="UP000697710">
    <property type="component" value="Unassembled WGS sequence"/>
</dbReference>
<evidence type="ECO:0000313" key="2">
    <source>
        <dbReference type="EMBL" id="MCA9728166.1"/>
    </source>
</evidence>
<dbReference type="GO" id="GO:0046076">
    <property type="term" value="P:dTTP catabolic process"/>
    <property type="evidence" value="ECO:0007669"/>
    <property type="project" value="TreeGrafter"/>
</dbReference>
<dbReference type="FunFam" id="1.10.287.1080:FF:000003">
    <property type="entry name" value="Nucleoside triphosphate pyrophosphohydrolase"/>
    <property type="match status" value="1"/>
</dbReference>
<dbReference type="AlphaFoldDB" id="A0A956M1K4"/>
<organism evidence="2 3">
    <name type="scientific">Eiseniibacteriota bacterium</name>
    <dbReference type="NCBI Taxonomy" id="2212470"/>
    <lineage>
        <taxon>Bacteria</taxon>
        <taxon>Candidatus Eiseniibacteriota</taxon>
    </lineage>
</organism>
<dbReference type="GO" id="GO:0046061">
    <property type="term" value="P:dATP catabolic process"/>
    <property type="evidence" value="ECO:0007669"/>
    <property type="project" value="TreeGrafter"/>
</dbReference>
<dbReference type="InterPro" id="IPR011551">
    <property type="entry name" value="NTP_PyrPHydrolase_MazG"/>
</dbReference>
<evidence type="ECO:0000313" key="3">
    <source>
        <dbReference type="Proteomes" id="UP000697710"/>
    </source>
</evidence>
<feature type="domain" description="NTP pyrophosphohydrolase MazG-like" evidence="1">
    <location>
        <begin position="173"/>
        <end position="233"/>
    </location>
</feature>
<dbReference type="GO" id="GO:0046052">
    <property type="term" value="P:UTP catabolic process"/>
    <property type="evidence" value="ECO:0007669"/>
    <property type="project" value="TreeGrafter"/>
</dbReference>
<dbReference type="CDD" id="cd11528">
    <property type="entry name" value="NTP-PPase_MazG_Nterm"/>
    <property type="match status" value="1"/>
</dbReference>
<gene>
    <name evidence="2" type="primary">mazG</name>
    <name evidence="2" type="ORF">KC729_10815</name>
</gene>
<reference evidence="2" key="1">
    <citation type="submission" date="2020-04" db="EMBL/GenBank/DDBJ databases">
        <authorList>
            <person name="Zhang T."/>
        </authorList>
    </citation>
    <scope>NUCLEOTIDE SEQUENCE</scope>
    <source>
        <strain evidence="2">HKST-UBA01</strain>
    </source>
</reference>
<dbReference type="Gene3D" id="1.10.287.1080">
    <property type="entry name" value="MazG-like"/>
    <property type="match status" value="2"/>
</dbReference>
<dbReference type="PANTHER" id="PTHR30522:SF0">
    <property type="entry name" value="NUCLEOSIDE TRIPHOSPHATE PYROPHOSPHOHYDROLASE"/>
    <property type="match status" value="1"/>
</dbReference>
<dbReference type="SUPFAM" id="SSF101386">
    <property type="entry name" value="all-alpha NTP pyrophosphatases"/>
    <property type="match status" value="2"/>
</dbReference>
<dbReference type="PANTHER" id="PTHR30522">
    <property type="entry name" value="NUCLEOSIDE TRIPHOSPHATE PYROPHOSPHOHYDROLASE"/>
    <property type="match status" value="1"/>
</dbReference>
<dbReference type="GO" id="GO:0046047">
    <property type="term" value="P:TTP catabolic process"/>
    <property type="evidence" value="ECO:0007669"/>
    <property type="project" value="TreeGrafter"/>
</dbReference>
<sequence length="265" mass="29223">MSDPPSDPDLGFESMLALCRTLRGPEGCPWDRAQTVRSLARYLVEESFEALQAAETAPGEQVEVELGDLAFVLALTLITAESEGGTAPAAVLARAIGKIRRRHPHVFADAEPQTTADLWRLWEANKQEETGASATIGHLTEPDPALPALIQSRKLQERAAAVGFDWPQITPVIEKIREELGELEAALDSDADRREELGDLLFATVNLARFLDVDPEAALRSANTKFRRRFNAVVDRAHTTGRNPEDLSLAELDDHWEAVKKQERG</sequence>
<dbReference type="GO" id="GO:0047429">
    <property type="term" value="F:nucleoside triphosphate diphosphatase activity"/>
    <property type="evidence" value="ECO:0007669"/>
    <property type="project" value="UniProtKB-EC"/>
</dbReference>
<name>A0A956M1K4_UNCEI</name>
<dbReference type="NCBIfam" id="TIGR00444">
    <property type="entry name" value="mazG"/>
    <property type="match status" value="1"/>
</dbReference>
<dbReference type="EMBL" id="JAGQHR010000314">
    <property type="protein sequence ID" value="MCA9728166.1"/>
    <property type="molecule type" value="Genomic_DNA"/>
</dbReference>
<dbReference type="GO" id="GO:0006203">
    <property type="term" value="P:dGTP catabolic process"/>
    <property type="evidence" value="ECO:0007669"/>
    <property type="project" value="TreeGrafter"/>
</dbReference>